<evidence type="ECO:0000313" key="3">
    <source>
        <dbReference type="Proteomes" id="UP000182584"/>
    </source>
</evidence>
<dbReference type="RefSeq" id="WP_073388890.1">
    <property type="nucleotide sequence ID" value="NZ_CP065800.1"/>
</dbReference>
<sequence>MKLKKLMAISLVGAMAASMVGCAGSSDGKTGADNGTSTENSGEAVASNGEKLVVWTLASDLKQFAERYTEQTGTEVETVVIEPGDYPTKVQTALMGGETEPDIIVGEPQMLEDFYDNGFFADLDELGAKDYEGQIVDYVWKVGQDADGVQRAISYQITPAGIYYRRDIATEVFGTDDPEEIGKYFADYGTILDTANTLKDAGYRIFASDSEINYFSGDSAWVVDGALNVSQARLDYMDLVISLYQDDLTAYANQWSTPWYQAMSGEVPILTAEIQNYEDDSVNVWDAESFEEATADLEKTTVFAFGLPSWGVLTMRDNVGETSGKWGVCQGPAYGFGGGTYIGISSLSERKELAWDFIKFCTLNEETADWWIETSEGDTVSLISALDKHKDDENAVYGGEKLYSFWLEQAEGIDYSKVTKYDKVIGDAWGQAIGAIKTGQATKEEALNTFYDTIESTYPDIKVTR</sequence>
<reference evidence="2 3" key="1">
    <citation type="submission" date="2016-10" db="EMBL/GenBank/DDBJ databases">
        <authorList>
            <person name="de Groot N.N."/>
        </authorList>
    </citation>
    <scope>NUCLEOTIDE SEQUENCE [LARGE SCALE GENOMIC DNA]</scope>
    <source>
        <strain evidence="2 3">AR40</strain>
    </source>
</reference>
<organism evidence="2 3">
    <name type="scientific">Butyrivibrio fibrisolvens</name>
    <dbReference type="NCBI Taxonomy" id="831"/>
    <lineage>
        <taxon>Bacteria</taxon>
        <taxon>Bacillati</taxon>
        <taxon>Bacillota</taxon>
        <taxon>Clostridia</taxon>
        <taxon>Lachnospirales</taxon>
        <taxon>Lachnospiraceae</taxon>
        <taxon>Butyrivibrio</taxon>
    </lineage>
</organism>
<keyword evidence="2" id="KW-0813">Transport</keyword>
<evidence type="ECO:0000313" key="2">
    <source>
        <dbReference type="EMBL" id="SER73522.1"/>
    </source>
</evidence>
<feature type="chain" id="PRO_5039186155" evidence="1">
    <location>
        <begin position="24"/>
        <end position="465"/>
    </location>
</feature>
<dbReference type="Proteomes" id="UP000182584">
    <property type="component" value="Unassembled WGS sequence"/>
</dbReference>
<dbReference type="OrthoDB" id="55273at2"/>
<evidence type="ECO:0000256" key="1">
    <source>
        <dbReference type="SAM" id="SignalP"/>
    </source>
</evidence>
<proteinExistence type="predicted"/>
<dbReference type="EMBL" id="FOGJ01000010">
    <property type="protein sequence ID" value="SER73522.1"/>
    <property type="molecule type" value="Genomic_DNA"/>
</dbReference>
<dbReference type="InterPro" id="IPR050490">
    <property type="entry name" value="Bact_solute-bd_prot1"/>
</dbReference>
<feature type="signal peptide" evidence="1">
    <location>
        <begin position="1"/>
        <end position="23"/>
    </location>
</feature>
<dbReference type="SUPFAM" id="SSF53850">
    <property type="entry name" value="Periplasmic binding protein-like II"/>
    <property type="match status" value="1"/>
</dbReference>
<protein>
    <submittedName>
        <fullName evidence="2">Multiple sugar transport system substrate-binding protein</fullName>
    </submittedName>
</protein>
<keyword evidence="2" id="KW-0762">Sugar transport</keyword>
<dbReference type="Gene3D" id="3.40.190.10">
    <property type="entry name" value="Periplasmic binding protein-like II"/>
    <property type="match status" value="1"/>
</dbReference>
<dbReference type="AlphaFoldDB" id="A0A1H9RL73"/>
<dbReference type="PANTHER" id="PTHR43649:SF12">
    <property type="entry name" value="DIACETYLCHITOBIOSE BINDING PROTEIN DASA"/>
    <property type="match status" value="1"/>
</dbReference>
<dbReference type="Pfam" id="PF13416">
    <property type="entry name" value="SBP_bac_8"/>
    <property type="match status" value="1"/>
</dbReference>
<keyword evidence="1" id="KW-0732">Signal</keyword>
<dbReference type="PROSITE" id="PS51257">
    <property type="entry name" value="PROKAR_LIPOPROTEIN"/>
    <property type="match status" value="1"/>
</dbReference>
<dbReference type="GeneID" id="89507961"/>
<name>A0A1H9RL73_BUTFI</name>
<accession>A0A1H9RL73</accession>
<dbReference type="InterPro" id="IPR006059">
    <property type="entry name" value="SBP"/>
</dbReference>
<gene>
    <name evidence="2" type="ORF">SAMN04487884_11021</name>
</gene>
<dbReference type="PANTHER" id="PTHR43649">
    <property type="entry name" value="ARABINOSE-BINDING PROTEIN-RELATED"/>
    <property type="match status" value="1"/>
</dbReference>